<dbReference type="Proteomes" id="UP000192418">
    <property type="component" value="Unassembled WGS sequence"/>
</dbReference>
<dbReference type="InterPro" id="IPR005144">
    <property type="entry name" value="ATP-cone_dom"/>
</dbReference>
<comment type="cofactor">
    <cofactor evidence="8">
        <name>Zn(2+)</name>
        <dbReference type="ChEBI" id="CHEBI:29105"/>
    </cofactor>
    <text evidence="8">Binds 1 zinc ion.</text>
</comment>
<keyword evidence="8" id="KW-0862">Zinc</keyword>
<proteinExistence type="inferred from homology"/>
<dbReference type="PANTHER" id="PTHR30455">
    <property type="entry name" value="TRANSCRIPTIONAL REPRESSOR NRDR"/>
    <property type="match status" value="1"/>
</dbReference>
<sequence length="156" mass="18393">MKCPYCGKLNSRVIDSRLSRTELEIRRRRECQSCLRRFTTYEKVEDVPVMIIKKDGRRENFVRGKILAGIQKACEKRTISIDQMEGVVDDIERDLRDNNEKEVASRELGEKIMKRLHAMDDVAYVRFASVYREFKDVDDFINELKRLTPGKDKTDN</sequence>
<dbReference type="HAMAP" id="MF_00440">
    <property type="entry name" value="NrdR"/>
    <property type="match status" value="1"/>
</dbReference>
<evidence type="ECO:0000256" key="6">
    <source>
        <dbReference type="ARBA" id="ARBA00023125"/>
    </source>
</evidence>
<dbReference type="GO" id="GO:0008270">
    <property type="term" value="F:zinc ion binding"/>
    <property type="evidence" value="ECO:0007669"/>
    <property type="project" value="UniProtKB-UniRule"/>
</dbReference>
<keyword evidence="1 8" id="KW-0678">Repressor</keyword>
<keyword evidence="4 8" id="KW-0067">ATP-binding</keyword>
<dbReference type="NCBIfam" id="TIGR00244">
    <property type="entry name" value="transcriptional regulator NrdR"/>
    <property type="match status" value="1"/>
</dbReference>
<name>A0A1W2C2G9_9BACT</name>
<dbReference type="EMBL" id="FWXY01000010">
    <property type="protein sequence ID" value="SMC79363.1"/>
    <property type="molecule type" value="Genomic_DNA"/>
</dbReference>
<organism evidence="10 11">
    <name type="scientific">Desulfocicer vacuolatum DSM 3385</name>
    <dbReference type="NCBI Taxonomy" id="1121400"/>
    <lineage>
        <taxon>Bacteria</taxon>
        <taxon>Pseudomonadati</taxon>
        <taxon>Thermodesulfobacteriota</taxon>
        <taxon>Desulfobacteria</taxon>
        <taxon>Desulfobacterales</taxon>
        <taxon>Desulfobacteraceae</taxon>
        <taxon>Desulfocicer</taxon>
    </lineage>
</organism>
<evidence type="ECO:0000259" key="9">
    <source>
        <dbReference type="PROSITE" id="PS51161"/>
    </source>
</evidence>
<evidence type="ECO:0000313" key="10">
    <source>
        <dbReference type="EMBL" id="SMC79363.1"/>
    </source>
</evidence>
<evidence type="ECO:0000313" key="11">
    <source>
        <dbReference type="Proteomes" id="UP000192418"/>
    </source>
</evidence>
<dbReference type="RefSeq" id="WP_084069281.1">
    <property type="nucleotide sequence ID" value="NZ_FWXY01000010.1"/>
</dbReference>
<accession>A0A1W2C2G9</accession>
<dbReference type="PROSITE" id="PS51161">
    <property type="entry name" value="ATP_CONE"/>
    <property type="match status" value="1"/>
</dbReference>
<evidence type="ECO:0000256" key="1">
    <source>
        <dbReference type="ARBA" id="ARBA00022491"/>
    </source>
</evidence>
<dbReference type="GO" id="GO:0045892">
    <property type="term" value="P:negative regulation of DNA-templated transcription"/>
    <property type="evidence" value="ECO:0007669"/>
    <property type="project" value="UniProtKB-UniRule"/>
</dbReference>
<keyword evidence="5 8" id="KW-0805">Transcription regulation</keyword>
<dbReference type="GO" id="GO:0003677">
    <property type="term" value="F:DNA binding"/>
    <property type="evidence" value="ECO:0007669"/>
    <property type="project" value="UniProtKB-KW"/>
</dbReference>
<dbReference type="InterPro" id="IPR055173">
    <property type="entry name" value="NrdR-like_N"/>
</dbReference>
<feature type="zinc finger region" evidence="8">
    <location>
        <begin position="3"/>
        <end position="34"/>
    </location>
</feature>
<keyword evidence="3 8" id="KW-0863">Zinc-finger</keyword>
<evidence type="ECO:0000256" key="7">
    <source>
        <dbReference type="ARBA" id="ARBA00023163"/>
    </source>
</evidence>
<keyword evidence="8" id="KW-0479">Metal-binding</keyword>
<comment type="function">
    <text evidence="8">Negatively regulates transcription of bacterial ribonucleotide reductase nrd genes and operons by binding to NrdR-boxes.</text>
</comment>
<dbReference type="PANTHER" id="PTHR30455:SF2">
    <property type="entry name" value="TRANSCRIPTIONAL REPRESSOR NRDR"/>
    <property type="match status" value="1"/>
</dbReference>
<dbReference type="InterPro" id="IPR003796">
    <property type="entry name" value="RNR_NrdR-like"/>
</dbReference>
<reference evidence="10 11" key="1">
    <citation type="submission" date="2017-04" db="EMBL/GenBank/DDBJ databases">
        <authorList>
            <person name="Afonso C.L."/>
            <person name="Miller P.J."/>
            <person name="Scott M.A."/>
            <person name="Spackman E."/>
            <person name="Goraichik I."/>
            <person name="Dimitrov K.M."/>
            <person name="Suarez D.L."/>
            <person name="Swayne D.E."/>
        </authorList>
    </citation>
    <scope>NUCLEOTIDE SEQUENCE [LARGE SCALE GENOMIC DNA]</scope>
    <source>
        <strain evidence="10 11">DSM 3385</strain>
    </source>
</reference>
<evidence type="ECO:0000256" key="3">
    <source>
        <dbReference type="ARBA" id="ARBA00022771"/>
    </source>
</evidence>
<dbReference type="GO" id="GO:0005524">
    <property type="term" value="F:ATP binding"/>
    <property type="evidence" value="ECO:0007669"/>
    <property type="project" value="UniProtKB-UniRule"/>
</dbReference>
<gene>
    <name evidence="8" type="primary">nrdR</name>
    <name evidence="10" type="ORF">SAMN02746065_11090</name>
</gene>
<evidence type="ECO:0000256" key="5">
    <source>
        <dbReference type="ARBA" id="ARBA00023015"/>
    </source>
</evidence>
<dbReference type="Pfam" id="PF22811">
    <property type="entry name" value="Zn_ribbon_NrdR"/>
    <property type="match status" value="1"/>
</dbReference>
<dbReference type="STRING" id="1121400.SAMN02746065_11090"/>
<evidence type="ECO:0000256" key="8">
    <source>
        <dbReference type="HAMAP-Rule" id="MF_00440"/>
    </source>
</evidence>
<dbReference type="OrthoDB" id="9807461at2"/>
<dbReference type="Pfam" id="PF03477">
    <property type="entry name" value="ATP-cone"/>
    <property type="match status" value="1"/>
</dbReference>
<feature type="domain" description="ATP-cone" evidence="9">
    <location>
        <begin position="49"/>
        <end position="139"/>
    </location>
</feature>
<comment type="similarity">
    <text evidence="8">Belongs to the NrdR family.</text>
</comment>
<keyword evidence="6 8" id="KW-0238">DNA-binding</keyword>
<protein>
    <recommendedName>
        <fullName evidence="8">Transcriptional repressor NrdR</fullName>
    </recommendedName>
</protein>
<evidence type="ECO:0000256" key="2">
    <source>
        <dbReference type="ARBA" id="ARBA00022741"/>
    </source>
</evidence>
<evidence type="ECO:0000256" key="4">
    <source>
        <dbReference type="ARBA" id="ARBA00022840"/>
    </source>
</evidence>
<keyword evidence="11" id="KW-1185">Reference proteome</keyword>
<keyword evidence="2 8" id="KW-0547">Nucleotide-binding</keyword>
<keyword evidence="7 8" id="KW-0804">Transcription</keyword>
<dbReference type="AlphaFoldDB" id="A0A1W2C2G9"/>